<feature type="compositionally biased region" description="Polar residues" evidence="1">
    <location>
        <begin position="550"/>
        <end position="559"/>
    </location>
</feature>
<reference evidence="3" key="1">
    <citation type="journal article" date="2020" name="Phytopathology">
        <title>Genome sequence of the chestnut blight fungus Cryphonectria parasitica EP155: A fundamental resource for an archetypical invasive plant pathogen.</title>
        <authorList>
            <person name="Crouch J.A."/>
            <person name="Dawe A."/>
            <person name="Aerts A."/>
            <person name="Barry K."/>
            <person name="Churchill A.C.L."/>
            <person name="Grimwood J."/>
            <person name="Hillman B."/>
            <person name="Milgroom M.G."/>
            <person name="Pangilinan J."/>
            <person name="Smith M."/>
            <person name="Salamov A."/>
            <person name="Schmutz J."/>
            <person name="Yadav J."/>
            <person name="Grigoriev I.V."/>
            <person name="Nuss D."/>
        </authorList>
    </citation>
    <scope>NUCLEOTIDE SEQUENCE</scope>
    <source>
        <strain evidence="3">EP155</strain>
    </source>
</reference>
<feature type="domain" description="DNA replication regulator Sld3 C-terminal" evidence="2">
    <location>
        <begin position="263"/>
        <end position="787"/>
    </location>
</feature>
<feature type="region of interest" description="Disordered" evidence="1">
    <location>
        <begin position="814"/>
        <end position="880"/>
    </location>
</feature>
<feature type="region of interest" description="Disordered" evidence="1">
    <location>
        <begin position="541"/>
        <end position="603"/>
    </location>
</feature>
<dbReference type="InterPro" id="IPR013948">
    <property type="entry name" value="DNA_replication_reg_Sld3_C"/>
</dbReference>
<feature type="compositionally biased region" description="Polar residues" evidence="1">
    <location>
        <begin position="855"/>
        <end position="872"/>
    </location>
</feature>
<keyword evidence="4" id="KW-1185">Reference proteome</keyword>
<feature type="compositionally biased region" description="Basic and acidic residues" evidence="1">
    <location>
        <begin position="581"/>
        <end position="592"/>
    </location>
</feature>
<evidence type="ECO:0000313" key="3">
    <source>
        <dbReference type="EMBL" id="KAF3764973.1"/>
    </source>
</evidence>
<dbReference type="EMBL" id="MU032348">
    <property type="protein sequence ID" value="KAF3764973.1"/>
    <property type="molecule type" value="Genomic_DNA"/>
</dbReference>
<dbReference type="RefSeq" id="XP_040775934.1">
    <property type="nucleotide sequence ID" value="XM_040917256.1"/>
</dbReference>
<dbReference type="OrthoDB" id="5395343at2759"/>
<comment type="caution">
    <text evidence="3">The sequence shown here is derived from an EMBL/GenBank/DDBJ whole genome shotgun (WGS) entry which is preliminary data.</text>
</comment>
<proteinExistence type="predicted"/>
<dbReference type="GO" id="GO:0006270">
    <property type="term" value="P:DNA replication initiation"/>
    <property type="evidence" value="ECO:0007669"/>
    <property type="project" value="InterPro"/>
</dbReference>
<feature type="region of interest" description="Disordered" evidence="1">
    <location>
        <begin position="625"/>
        <end position="653"/>
    </location>
</feature>
<sequence>MEQLLRPPITVKVSQSPVTKDKLSCGSSDCFILTAQQPEFSLAGISQNAVLLKPLMLLSRECLSLSSLDLVRPAGELPSGAGRFFESHIRILELEGRLRQAPSVLIARSDTTGYVYAVERAQAGRYVVCKLGSWVRIEKLSLLAEACYEPRCHPARAAQAVDAEAPAITLNQHKDNKKKRQAIEELRSMVSKRPRAMSVALSESQVVQSQALGSSQIPGQEIPTPAPGLANAGLDADSIVATPQGSQPGPLDSNVDTQATLEEILQTIRSQYAQALYHSKGSLAYFAKGPLSKARSAFQFDCETNLDMNDLVNFLKGLVIGIPQIDKKYRETVPALIDDMKVLVESNDEEEPRPKRRKAKKMKLGKDGLWTNEVDDVKKWWRSNKPAVRDEDSSIDPREIKYHVSFLRTRETQLQMILLLEILALEAVHPAQDAQDSLLPGISVEDLPKEQPVGTAPKKKEKHDYSLLVNLHADRMSIWQSTTLDEMKMIAAEAEAKRGQSSRGADRADSDPLKDFCIDIIVPFFVGRLPDLCADLNKKLGGPVAASPPRSKSTATSAVTKPKPKPGSAAKRPTPAPGPKSLEKVFESDQQKRKASRRPIDVLARMRSATPAVIPGLKREASEPLGLDRVPSYDGSLRERPRNTLSRSASSAGAEELKAQKKITLEAELQEAISALKKPNRQLAGRSIVEEVEKRVGARAEQKKPVRNAAAASRVQVKATPANFRFRDAVAGDARGFGTFNAPMQRTGFDLIPSSSSVIPGTAPRKSFRDDLRDDLATFHIASTPDKVCATPAAARMGAPQLEQSIANDTCIPPSSPIMSRKKATPAQSHLSIPEEPDTGPSSPVLPRIFETPAKQRSTPFPTSMDENITSTPPKPRPSMDILFVTPAKRVSTSVPAETTEATLNDTTKVTNNHSAPTLYEQMGWNSDYDDLF</sequence>
<dbReference type="Pfam" id="PF08639">
    <property type="entry name" value="Sld3_STD"/>
    <property type="match status" value="1"/>
</dbReference>
<dbReference type="Gene3D" id="1.20.58.2130">
    <property type="match status" value="1"/>
</dbReference>
<dbReference type="AlphaFoldDB" id="A0A9P5CNB0"/>
<protein>
    <recommendedName>
        <fullName evidence="2">DNA replication regulator Sld3 C-terminal domain-containing protein</fullName>
    </recommendedName>
</protein>
<dbReference type="PANTHER" id="PTHR28067">
    <property type="entry name" value="DNA REPLICATION REGULATOR SLD3"/>
    <property type="match status" value="1"/>
</dbReference>
<dbReference type="InterPro" id="IPR042511">
    <property type="entry name" value="Sld3"/>
</dbReference>
<organism evidence="3 4">
    <name type="scientific">Cryphonectria parasitica (strain ATCC 38755 / EP155)</name>
    <dbReference type="NCBI Taxonomy" id="660469"/>
    <lineage>
        <taxon>Eukaryota</taxon>
        <taxon>Fungi</taxon>
        <taxon>Dikarya</taxon>
        <taxon>Ascomycota</taxon>
        <taxon>Pezizomycotina</taxon>
        <taxon>Sordariomycetes</taxon>
        <taxon>Sordariomycetidae</taxon>
        <taxon>Diaporthales</taxon>
        <taxon>Cryphonectriaceae</taxon>
        <taxon>Cryphonectria-Endothia species complex</taxon>
        <taxon>Cryphonectria</taxon>
    </lineage>
</organism>
<dbReference type="GeneID" id="63834385"/>
<evidence type="ECO:0000313" key="4">
    <source>
        <dbReference type="Proteomes" id="UP000803844"/>
    </source>
</evidence>
<evidence type="ECO:0000256" key="1">
    <source>
        <dbReference type="SAM" id="MobiDB-lite"/>
    </source>
</evidence>
<accession>A0A9P5CNB0</accession>
<dbReference type="GO" id="GO:0031261">
    <property type="term" value="C:DNA replication preinitiation complex"/>
    <property type="evidence" value="ECO:0007669"/>
    <property type="project" value="TreeGrafter"/>
</dbReference>
<evidence type="ECO:0000259" key="2">
    <source>
        <dbReference type="Pfam" id="PF08639"/>
    </source>
</evidence>
<dbReference type="PANTHER" id="PTHR28067:SF1">
    <property type="entry name" value="DNA REPLICATION REGULATOR SLD3"/>
    <property type="match status" value="1"/>
</dbReference>
<name>A0A9P5CNB0_CRYP1</name>
<gene>
    <name evidence="3" type="ORF">M406DRAFT_258833</name>
</gene>
<dbReference type="Proteomes" id="UP000803844">
    <property type="component" value="Unassembled WGS sequence"/>
</dbReference>